<evidence type="ECO:0000313" key="7">
    <source>
        <dbReference type="Proteomes" id="UP001152803"/>
    </source>
</evidence>
<dbReference type="InterPro" id="IPR001478">
    <property type="entry name" value="PDZ"/>
</dbReference>
<dbReference type="EMBL" id="JAFJMO010000002">
    <property type="protein sequence ID" value="KAJ8283452.1"/>
    <property type="molecule type" value="Genomic_DNA"/>
</dbReference>
<dbReference type="Pfam" id="PF00595">
    <property type="entry name" value="PDZ"/>
    <property type="match status" value="1"/>
</dbReference>
<dbReference type="InterPro" id="IPR036034">
    <property type="entry name" value="PDZ_sf"/>
</dbReference>
<protein>
    <recommendedName>
        <fullName evidence="5">PDZ domain-containing protein</fullName>
    </recommendedName>
</protein>
<proteinExistence type="predicted"/>
<comment type="subcellular location">
    <subcellularLocation>
        <location evidence="1">Endomembrane system</location>
        <topology evidence="1">Peripheral membrane protein</topology>
    </subcellularLocation>
</comment>
<feature type="domain" description="PDZ" evidence="5">
    <location>
        <begin position="13"/>
        <end position="94"/>
    </location>
</feature>
<dbReference type="FunFam" id="2.30.42.10:FF:000068">
    <property type="entry name" value="Na(+)/H(+) exchange regulatory cofactor NHE-RF"/>
    <property type="match status" value="1"/>
</dbReference>
<dbReference type="PANTHER" id="PTHR14191:SF4">
    <property type="entry name" value="NA(+)_H(+) EXCHANGE REGULATORY COFACTOR NHE-RF2"/>
    <property type="match status" value="1"/>
</dbReference>
<dbReference type="CDD" id="cd06768">
    <property type="entry name" value="PDZ_NHERF-like"/>
    <property type="match status" value="1"/>
</dbReference>
<name>A0A9Q1I4M2_CONCO</name>
<evidence type="ECO:0000259" key="5">
    <source>
        <dbReference type="PROSITE" id="PS50106"/>
    </source>
</evidence>
<organism evidence="6 7">
    <name type="scientific">Conger conger</name>
    <name type="common">Conger eel</name>
    <name type="synonym">Muraena conger</name>
    <dbReference type="NCBI Taxonomy" id="82655"/>
    <lineage>
        <taxon>Eukaryota</taxon>
        <taxon>Metazoa</taxon>
        <taxon>Chordata</taxon>
        <taxon>Craniata</taxon>
        <taxon>Vertebrata</taxon>
        <taxon>Euteleostomi</taxon>
        <taxon>Actinopterygii</taxon>
        <taxon>Neopterygii</taxon>
        <taxon>Teleostei</taxon>
        <taxon>Anguilliformes</taxon>
        <taxon>Congridae</taxon>
        <taxon>Conger</taxon>
    </lineage>
</organism>
<evidence type="ECO:0000256" key="4">
    <source>
        <dbReference type="SAM" id="MobiDB-lite"/>
    </source>
</evidence>
<dbReference type="SMART" id="SM00228">
    <property type="entry name" value="PDZ"/>
    <property type="match status" value="1"/>
</dbReference>
<dbReference type="GO" id="GO:0016324">
    <property type="term" value="C:apical plasma membrane"/>
    <property type="evidence" value="ECO:0007669"/>
    <property type="project" value="TreeGrafter"/>
</dbReference>
<evidence type="ECO:0000256" key="3">
    <source>
        <dbReference type="ARBA" id="ARBA00023136"/>
    </source>
</evidence>
<dbReference type="GO" id="GO:0005102">
    <property type="term" value="F:signaling receptor binding"/>
    <property type="evidence" value="ECO:0007669"/>
    <property type="project" value="TreeGrafter"/>
</dbReference>
<dbReference type="Proteomes" id="UP001152803">
    <property type="component" value="Unassembled WGS sequence"/>
</dbReference>
<dbReference type="PROSITE" id="PS50106">
    <property type="entry name" value="PDZ"/>
    <property type="match status" value="1"/>
</dbReference>
<feature type="region of interest" description="Disordered" evidence="4">
    <location>
        <begin position="113"/>
        <end position="169"/>
    </location>
</feature>
<keyword evidence="2" id="KW-0677">Repeat</keyword>
<keyword evidence="7" id="KW-1185">Reference proteome</keyword>
<reference evidence="6" key="1">
    <citation type="journal article" date="2023" name="Science">
        <title>Genome structures resolve the early diversification of teleost fishes.</title>
        <authorList>
            <person name="Parey E."/>
            <person name="Louis A."/>
            <person name="Montfort J."/>
            <person name="Bouchez O."/>
            <person name="Roques C."/>
            <person name="Iampietro C."/>
            <person name="Lluch J."/>
            <person name="Castinel A."/>
            <person name="Donnadieu C."/>
            <person name="Desvignes T."/>
            <person name="Floi Bucao C."/>
            <person name="Jouanno E."/>
            <person name="Wen M."/>
            <person name="Mejri S."/>
            <person name="Dirks R."/>
            <person name="Jansen H."/>
            <person name="Henkel C."/>
            <person name="Chen W.J."/>
            <person name="Zahm M."/>
            <person name="Cabau C."/>
            <person name="Klopp C."/>
            <person name="Thompson A.W."/>
            <person name="Robinson-Rechavi M."/>
            <person name="Braasch I."/>
            <person name="Lecointre G."/>
            <person name="Bobe J."/>
            <person name="Postlethwait J.H."/>
            <person name="Berthelot C."/>
            <person name="Roest Crollius H."/>
            <person name="Guiguen Y."/>
        </authorList>
    </citation>
    <scope>NUCLEOTIDE SEQUENCE</scope>
    <source>
        <strain evidence="6">Concon-B</strain>
    </source>
</reference>
<feature type="compositionally biased region" description="Low complexity" evidence="4">
    <location>
        <begin position="113"/>
        <end position="124"/>
    </location>
</feature>
<gene>
    <name evidence="6" type="ORF">COCON_G00023020</name>
</gene>
<evidence type="ECO:0000313" key="6">
    <source>
        <dbReference type="EMBL" id="KAJ8283452.1"/>
    </source>
</evidence>
<dbReference type="SUPFAM" id="SSF50156">
    <property type="entry name" value="PDZ domain-like"/>
    <property type="match status" value="1"/>
</dbReference>
<dbReference type="GO" id="GO:0012505">
    <property type="term" value="C:endomembrane system"/>
    <property type="evidence" value="ECO:0007669"/>
    <property type="project" value="UniProtKB-SubCell"/>
</dbReference>
<dbReference type="GO" id="GO:0043495">
    <property type="term" value="F:protein-membrane adaptor activity"/>
    <property type="evidence" value="ECO:0007669"/>
    <property type="project" value="TreeGrafter"/>
</dbReference>
<dbReference type="GO" id="GO:0072659">
    <property type="term" value="P:protein localization to plasma membrane"/>
    <property type="evidence" value="ECO:0007669"/>
    <property type="project" value="TreeGrafter"/>
</dbReference>
<keyword evidence="3" id="KW-0472">Membrane</keyword>
<dbReference type="OrthoDB" id="10007415at2759"/>
<evidence type="ECO:0000256" key="2">
    <source>
        <dbReference type="ARBA" id="ARBA00022737"/>
    </source>
</evidence>
<dbReference type="Gene3D" id="2.30.42.10">
    <property type="match status" value="1"/>
</dbReference>
<dbReference type="AlphaFoldDB" id="A0A9Q1I4M2"/>
<evidence type="ECO:0000256" key="1">
    <source>
        <dbReference type="ARBA" id="ARBA00004184"/>
    </source>
</evidence>
<comment type="caution">
    <text evidence="6">The sequence shown here is derived from an EMBL/GenBank/DDBJ whole genome shotgun (WGS) entry which is preliminary data.</text>
</comment>
<accession>A0A9Q1I4M2</accession>
<dbReference type="InterPro" id="IPR051067">
    <property type="entry name" value="NHER"/>
</dbReference>
<sequence length="284" mass="31143">MRHTEMAKELKPRLCVMAKDDGGYGFHLHGEKGKSGQFIRKVEPGSSAEAAGLRAGDRVVEVNGENVERDTHHQVVQRIKGVQTETRLLVVDAETDAYLRSLRLTCTEEMATAPPAATPAAAPARKQNGSLSKTVSLDPKHGKRPPSGNGKQRAPAAAEGQYGGSAPEDLGSGPSWRLWRHAAFPAVSVESVRWRFRDRDFPLRLTLLAPARHGQYPFRRRAVSAVYPENRDVKARVLRGEVLLPGGLCKHRSGHVTRRRSRPHQEAGVCGFFRALTCEPAAIS</sequence>
<dbReference type="PANTHER" id="PTHR14191">
    <property type="entry name" value="PDZ DOMAIN CONTAINING PROTEIN"/>
    <property type="match status" value="1"/>
</dbReference>